<dbReference type="Pfam" id="PF01925">
    <property type="entry name" value="TauE"/>
    <property type="match status" value="1"/>
</dbReference>
<evidence type="ECO:0000313" key="8">
    <source>
        <dbReference type="Proteomes" id="UP000252558"/>
    </source>
</evidence>
<keyword evidence="8" id="KW-1185">Reference proteome</keyword>
<dbReference type="InterPro" id="IPR002781">
    <property type="entry name" value="TM_pro_TauE-like"/>
</dbReference>
<evidence type="ECO:0000256" key="6">
    <source>
        <dbReference type="RuleBase" id="RU363041"/>
    </source>
</evidence>
<keyword evidence="4 6" id="KW-1133">Transmembrane helix</keyword>
<keyword evidence="5 6" id="KW-0472">Membrane</keyword>
<organism evidence="7 8">
    <name type="scientific">Corallincola holothuriorum</name>
    <dbReference type="NCBI Taxonomy" id="2282215"/>
    <lineage>
        <taxon>Bacteria</taxon>
        <taxon>Pseudomonadati</taxon>
        <taxon>Pseudomonadota</taxon>
        <taxon>Gammaproteobacteria</taxon>
        <taxon>Alteromonadales</taxon>
        <taxon>Psychromonadaceae</taxon>
        <taxon>Corallincola</taxon>
    </lineage>
</organism>
<feature type="transmembrane region" description="Helical" evidence="6">
    <location>
        <begin position="151"/>
        <end position="174"/>
    </location>
</feature>
<comment type="similarity">
    <text evidence="2 6">Belongs to the 4-toluene sulfonate uptake permease (TSUP) (TC 2.A.102) family.</text>
</comment>
<feature type="transmembrane region" description="Helical" evidence="6">
    <location>
        <begin position="9"/>
        <end position="41"/>
    </location>
</feature>
<evidence type="ECO:0000313" key="7">
    <source>
        <dbReference type="EMBL" id="RCU45737.1"/>
    </source>
</evidence>
<feature type="transmembrane region" description="Helical" evidence="6">
    <location>
        <begin position="53"/>
        <end position="76"/>
    </location>
</feature>
<protein>
    <recommendedName>
        <fullName evidence="6">Probable membrane transporter protein</fullName>
    </recommendedName>
</protein>
<name>A0A368N572_9GAMM</name>
<keyword evidence="6" id="KW-1003">Cell membrane</keyword>
<comment type="caution">
    <text evidence="7">The sequence shown here is derived from an EMBL/GenBank/DDBJ whole genome shotgun (WGS) entry which is preliminary data.</text>
</comment>
<dbReference type="EMBL" id="QPID01000009">
    <property type="protein sequence ID" value="RCU45737.1"/>
    <property type="molecule type" value="Genomic_DNA"/>
</dbReference>
<feature type="transmembrane region" description="Helical" evidence="6">
    <location>
        <begin position="186"/>
        <end position="205"/>
    </location>
</feature>
<keyword evidence="3 6" id="KW-0812">Transmembrane</keyword>
<reference evidence="7 8" key="1">
    <citation type="submission" date="2018-07" db="EMBL/GenBank/DDBJ databases">
        <title>Corallincola holothuriorum sp. nov., a new facultative anaerobe isolated from sea cucumber Apostichopus japonicus.</title>
        <authorList>
            <person name="Xia H."/>
        </authorList>
    </citation>
    <scope>NUCLEOTIDE SEQUENCE [LARGE SCALE GENOMIC DNA]</scope>
    <source>
        <strain evidence="7 8">C4</strain>
    </source>
</reference>
<sequence>MVPVSSALFILLCSLPVGVLVGAISGLLGIGGGLVLVPVFYLLLPLAGVQPDYLMTMSLASSLAAVIITSLSSCLAHARLGNVPWQNIPLLLSGLASGALMAGYLAALIPAWFLELAFALFAGAMSIRMWLDQRQAKSEQSKPYRKFHVLVATTIIGGVSALLGIAGGTLLVPYLSSHGMIMKRAIGASACCGIIVAAAGTLGYISSGLQVSHLPEFSIGYVYLPAVLGIAITALFSAPLGAKLASRWPTRRLKKIVAIMLLLVAVKLLLF</sequence>
<evidence type="ECO:0000256" key="5">
    <source>
        <dbReference type="ARBA" id="ARBA00023136"/>
    </source>
</evidence>
<feature type="transmembrane region" description="Helical" evidence="6">
    <location>
        <begin position="88"/>
        <end position="106"/>
    </location>
</feature>
<accession>A0A368N572</accession>
<gene>
    <name evidence="7" type="ORF">DU002_14870</name>
</gene>
<evidence type="ECO:0000256" key="3">
    <source>
        <dbReference type="ARBA" id="ARBA00022692"/>
    </source>
</evidence>
<dbReference type="PANTHER" id="PTHR43483:SF3">
    <property type="entry name" value="MEMBRANE TRANSPORTER PROTEIN HI_0806-RELATED"/>
    <property type="match status" value="1"/>
</dbReference>
<dbReference type="AlphaFoldDB" id="A0A368N572"/>
<dbReference type="PANTHER" id="PTHR43483">
    <property type="entry name" value="MEMBRANE TRANSPORTER PROTEIN HI_0806-RELATED"/>
    <property type="match status" value="1"/>
</dbReference>
<proteinExistence type="inferred from homology"/>
<feature type="transmembrane region" description="Helical" evidence="6">
    <location>
        <begin position="217"/>
        <end position="240"/>
    </location>
</feature>
<evidence type="ECO:0000256" key="2">
    <source>
        <dbReference type="ARBA" id="ARBA00009142"/>
    </source>
</evidence>
<dbReference type="GO" id="GO:0005886">
    <property type="term" value="C:plasma membrane"/>
    <property type="evidence" value="ECO:0007669"/>
    <property type="project" value="UniProtKB-SubCell"/>
</dbReference>
<feature type="transmembrane region" description="Helical" evidence="6">
    <location>
        <begin position="252"/>
        <end position="270"/>
    </location>
</feature>
<evidence type="ECO:0000256" key="4">
    <source>
        <dbReference type="ARBA" id="ARBA00022989"/>
    </source>
</evidence>
<dbReference type="Proteomes" id="UP000252558">
    <property type="component" value="Unassembled WGS sequence"/>
</dbReference>
<feature type="transmembrane region" description="Helical" evidence="6">
    <location>
        <begin position="112"/>
        <end position="131"/>
    </location>
</feature>
<evidence type="ECO:0000256" key="1">
    <source>
        <dbReference type="ARBA" id="ARBA00004141"/>
    </source>
</evidence>
<comment type="subcellular location">
    <subcellularLocation>
        <location evidence="6">Cell membrane</location>
        <topology evidence="6">Multi-pass membrane protein</topology>
    </subcellularLocation>
    <subcellularLocation>
        <location evidence="1">Membrane</location>
        <topology evidence="1">Multi-pass membrane protein</topology>
    </subcellularLocation>
</comment>